<gene>
    <name evidence="2" type="ORF">SDC9_74481</name>
</gene>
<dbReference type="SUPFAM" id="SSF53474">
    <property type="entry name" value="alpha/beta-Hydrolases"/>
    <property type="match status" value="1"/>
</dbReference>
<dbReference type="GO" id="GO:0046464">
    <property type="term" value="P:acylglycerol catabolic process"/>
    <property type="evidence" value="ECO:0007669"/>
    <property type="project" value="TreeGrafter"/>
</dbReference>
<evidence type="ECO:0000259" key="1">
    <source>
        <dbReference type="Pfam" id="PF12146"/>
    </source>
</evidence>
<reference evidence="2" key="1">
    <citation type="submission" date="2019-08" db="EMBL/GenBank/DDBJ databases">
        <authorList>
            <person name="Kucharzyk K."/>
            <person name="Murdoch R.W."/>
            <person name="Higgins S."/>
            <person name="Loffler F."/>
        </authorList>
    </citation>
    <scope>NUCLEOTIDE SEQUENCE</scope>
</reference>
<dbReference type="GO" id="GO:0016020">
    <property type="term" value="C:membrane"/>
    <property type="evidence" value="ECO:0007669"/>
    <property type="project" value="TreeGrafter"/>
</dbReference>
<accession>A0A644YPD5</accession>
<dbReference type="InterPro" id="IPR050266">
    <property type="entry name" value="AB_hydrolase_sf"/>
</dbReference>
<dbReference type="PANTHER" id="PTHR43798">
    <property type="entry name" value="MONOACYLGLYCEROL LIPASE"/>
    <property type="match status" value="1"/>
</dbReference>
<dbReference type="AlphaFoldDB" id="A0A644YPD5"/>
<dbReference type="Gene3D" id="3.40.50.1820">
    <property type="entry name" value="alpha/beta hydrolase"/>
    <property type="match status" value="1"/>
</dbReference>
<name>A0A644YPD5_9ZZZZ</name>
<comment type="caution">
    <text evidence="2">The sequence shown here is derived from an EMBL/GenBank/DDBJ whole genome shotgun (WGS) entry which is preliminary data.</text>
</comment>
<dbReference type="EMBL" id="VSSQ01005128">
    <property type="protein sequence ID" value="MPM27964.1"/>
    <property type="molecule type" value="Genomic_DNA"/>
</dbReference>
<dbReference type="GO" id="GO:0047372">
    <property type="term" value="F:monoacylglycerol lipase activity"/>
    <property type="evidence" value="ECO:0007669"/>
    <property type="project" value="UniProtKB-EC"/>
</dbReference>
<sequence>MNAMDGFHEVQRSALNDDGEPLDAGALQSLCITPNEFVMPGFGPAARTGVLLVHGLTGTPAEMRVLAKGLNRRGFTVYAVQLAGHCGAMDDLVPTRWQDWLASAESGLERLALHVDRVVVGGLSMGALLSLAVAEKRPDKVAGVCALSTTFRYDGWSIPSYTKLAFLLPLFRALGIGRKSVFMEAPPYGIKDEALRARIVEQMHSGNSAAAGLPGNPWWSIIELRRLSVHVQAHLADMRAPCLVIHAKEDDISAVSNAHDIKRGAVNAQVELVLLDNCYHMITIDRERRTVIARMQDFVARIGHLQEATEHGR</sequence>
<feature type="domain" description="Serine aminopeptidase S33" evidence="1">
    <location>
        <begin position="46"/>
        <end position="287"/>
    </location>
</feature>
<dbReference type="Pfam" id="PF12146">
    <property type="entry name" value="Hydrolase_4"/>
    <property type="match status" value="1"/>
</dbReference>
<dbReference type="InterPro" id="IPR029058">
    <property type="entry name" value="AB_hydrolase_fold"/>
</dbReference>
<dbReference type="InterPro" id="IPR022742">
    <property type="entry name" value="Hydrolase_4"/>
</dbReference>
<keyword evidence="2" id="KW-0378">Hydrolase</keyword>
<dbReference type="EC" id="3.1.1.23" evidence="2"/>
<dbReference type="PANTHER" id="PTHR43798:SF5">
    <property type="entry name" value="MONOACYLGLYCEROL LIPASE ABHD6"/>
    <property type="match status" value="1"/>
</dbReference>
<organism evidence="2">
    <name type="scientific">bioreactor metagenome</name>
    <dbReference type="NCBI Taxonomy" id="1076179"/>
    <lineage>
        <taxon>unclassified sequences</taxon>
        <taxon>metagenomes</taxon>
        <taxon>ecological metagenomes</taxon>
    </lineage>
</organism>
<protein>
    <submittedName>
        <fullName evidence="2">Thermostable monoacylglycerol lipase</fullName>
        <ecNumber evidence="2">3.1.1.23</ecNumber>
    </submittedName>
</protein>
<proteinExistence type="predicted"/>
<evidence type="ECO:0000313" key="2">
    <source>
        <dbReference type="EMBL" id="MPM27964.1"/>
    </source>
</evidence>